<dbReference type="RefSeq" id="XP_014239947.1">
    <property type="nucleotide sequence ID" value="XM_014384461.2"/>
</dbReference>
<dbReference type="Gene3D" id="1.10.287.2250">
    <property type="match status" value="1"/>
</dbReference>
<accession>A0A8I6R9Y9</accession>
<dbReference type="EnsemblMetazoa" id="XM_014384461.2">
    <property type="protein sequence ID" value="XP_014239947.1"/>
    <property type="gene ID" value="LOC106661204"/>
</dbReference>
<name>A0A8I6R9Y9_CIMLE</name>
<evidence type="ECO:0000259" key="1">
    <source>
        <dbReference type="SMART" id="SM00848"/>
    </source>
</evidence>
<feature type="domain" description="Cathepsin propeptide inhibitor" evidence="1">
    <location>
        <begin position="6"/>
        <end position="66"/>
    </location>
</feature>
<evidence type="ECO:0000313" key="2">
    <source>
        <dbReference type="EnsemblMetazoa" id="XP_014239947.1"/>
    </source>
</evidence>
<dbReference type="SUPFAM" id="SSF54001">
    <property type="entry name" value="Cysteine proteinases"/>
    <property type="match status" value="1"/>
</dbReference>
<dbReference type="Proteomes" id="UP000494040">
    <property type="component" value="Unassembled WGS sequence"/>
</dbReference>
<dbReference type="OMA" id="DEYANRC"/>
<dbReference type="SMART" id="SM00848">
    <property type="entry name" value="Inhibitor_I29"/>
    <property type="match status" value="1"/>
</dbReference>
<protein>
    <recommendedName>
        <fullName evidence="1">Cathepsin propeptide inhibitor domain-containing protein</fullName>
    </recommendedName>
</protein>
<reference evidence="2" key="1">
    <citation type="submission" date="2022-01" db="UniProtKB">
        <authorList>
            <consortium name="EnsemblMetazoa"/>
        </authorList>
    </citation>
    <scope>IDENTIFICATION</scope>
</reference>
<dbReference type="GeneID" id="106661204"/>
<dbReference type="InterPro" id="IPR038765">
    <property type="entry name" value="Papain-like_cys_pep_sf"/>
</dbReference>
<proteinExistence type="predicted"/>
<dbReference type="FunFam" id="1.10.287.2250:FF:000003">
    <property type="entry name" value="Cathepsin L"/>
    <property type="match status" value="1"/>
</dbReference>
<dbReference type="AlphaFoldDB" id="A0A8I6R9Y9"/>
<evidence type="ECO:0000313" key="3">
    <source>
        <dbReference type="Proteomes" id="UP000494040"/>
    </source>
</evidence>
<dbReference type="OrthoDB" id="6601796at2759"/>
<keyword evidence="3" id="KW-1185">Reference proteome</keyword>
<organism evidence="2 3">
    <name type="scientific">Cimex lectularius</name>
    <name type="common">Bed bug</name>
    <name type="synonym">Acanthia lectularia</name>
    <dbReference type="NCBI Taxonomy" id="79782"/>
    <lineage>
        <taxon>Eukaryota</taxon>
        <taxon>Metazoa</taxon>
        <taxon>Ecdysozoa</taxon>
        <taxon>Arthropoda</taxon>
        <taxon>Hexapoda</taxon>
        <taxon>Insecta</taxon>
        <taxon>Pterygota</taxon>
        <taxon>Neoptera</taxon>
        <taxon>Paraneoptera</taxon>
        <taxon>Hemiptera</taxon>
        <taxon>Heteroptera</taxon>
        <taxon>Panheteroptera</taxon>
        <taxon>Cimicomorpha</taxon>
        <taxon>Cimicidae</taxon>
        <taxon>Cimex</taxon>
    </lineage>
</organism>
<dbReference type="InterPro" id="IPR013201">
    <property type="entry name" value="Prot_inhib_I29"/>
</dbReference>
<sequence>MSEETWESWKVTYSKSYATPEEEAKRKEIWETTKKRVKEHNEKYEKGEVTFKMGVNQFADLEEQEWKSRHCGLKTNKE</sequence>
<dbReference type="Pfam" id="PF08246">
    <property type="entry name" value="Inhibitor_I29"/>
    <property type="match status" value="1"/>
</dbReference>